<evidence type="ECO:0000259" key="9">
    <source>
        <dbReference type="Pfam" id="PF13231"/>
    </source>
</evidence>
<organism evidence="10 11">
    <name type="scientific">Limnospira platensis NIES-46</name>
    <dbReference type="NCBI Taxonomy" id="1236695"/>
    <lineage>
        <taxon>Bacteria</taxon>
        <taxon>Bacillati</taxon>
        <taxon>Cyanobacteriota</taxon>
        <taxon>Cyanophyceae</taxon>
        <taxon>Oscillatoriophycideae</taxon>
        <taxon>Oscillatoriales</taxon>
        <taxon>Sirenicapillariaceae</taxon>
        <taxon>Limnospira</taxon>
    </lineage>
</organism>
<evidence type="ECO:0000256" key="8">
    <source>
        <dbReference type="SAM" id="Phobius"/>
    </source>
</evidence>
<feature type="transmembrane region" description="Helical" evidence="8">
    <location>
        <begin position="147"/>
        <end position="164"/>
    </location>
</feature>
<feature type="transmembrane region" description="Helical" evidence="8">
    <location>
        <begin position="195"/>
        <end position="213"/>
    </location>
</feature>
<evidence type="ECO:0000256" key="2">
    <source>
        <dbReference type="ARBA" id="ARBA00022475"/>
    </source>
</evidence>
<keyword evidence="5 8" id="KW-0812">Transmembrane</keyword>
<feature type="transmembrane region" description="Helical" evidence="8">
    <location>
        <begin position="170"/>
        <end position="188"/>
    </location>
</feature>
<keyword evidence="6 8" id="KW-1133">Transmembrane helix</keyword>
<dbReference type="InterPro" id="IPR038731">
    <property type="entry name" value="RgtA/B/C-like"/>
</dbReference>
<dbReference type="RefSeq" id="WP_014276837.1">
    <property type="nucleotide sequence ID" value="NZ_BIMW01000092.1"/>
</dbReference>
<dbReference type="GeneID" id="301683165"/>
<evidence type="ECO:0000256" key="7">
    <source>
        <dbReference type="ARBA" id="ARBA00023136"/>
    </source>
</evidence>
<dbReference type="PANTHER" id="PTHR33908">
    <property type="entry name" value="MANNOSYLTRANSFERASE YKCB-RELATED"/>
    <property type="match status" value="1"/>
</dbReference>
<dbReference type="InterPro" id="IPR050297">
    <property type="entry name" value="LipidA_mod_glycosyltrf_83"/>
</dbReference>
<name>A0A5M3T712_LIMPL</name>
<evidence type="ECO:0000256" key="1">
    <source>
        <dbReference type="ARBA" id="ARBA00004651"/>
    </source>
</evidence>
<dbReference type="SUPFAM" id="SSF48452">
    <property type="entry name" value="TPR-like"/>
    <property type="match status" value="1"/>
</dbReference>
<evidence type="ECO:0000256" key="6">
    <source>
        <dbReference type="ARBA" id="ARBA00022989"/>
    </source>
</evidence>
<feature type="transmembrane region" description="Helical" evidence="8">
    <location>
        <begin position="390"/>
        <end position="408"/>
    </location>
</feature>
<keyword evidence="3" id="KW-0328">Glycosyltransferase</keyword>
<evidence type="ECO:0000256" key="4">
    <source>
        <dbReference type="ARBA" id="ARBA00022679"/>
    </source>
</evidence>
<keyword evidence="2" id="KW-1003">Cell membrane</keyword>
<gene>
    <name evidence="10" type="ORF">NIES46_23190</name>
</gene>
<feature type="domain" description="Glycosyltransferase RgtA/B/C/D-like" evidence="9">
    <location>
        <begin position="99"/>
        <end position="260"/>
    </location>
</feature>
<dbReference type="PANTHER" id="PTHR33908:SF11">
    <property type="entry name" value="MEMBRANE PROTEIN"/>
    <property type="match status" value="1"/>
</dbReference>
<dbReference type="Proteomes" id="UP000326169">
    <property type="component" value="Unassembled WGS sequence"/>
</dbReference>
<proteinExistence type="predicted"/>
<evidence type="ECO:0000313" key="10">
    <source>
        <dbReference type="EMBL" id="GCE94265.1"/>
    </source>
</evidence>
<feature type="transmembrane region" description="Helical" evidence="8">
    <location>
        <begin position="242"/>
        <end position="260"/>
    </location>
</feature>
<dbReference type="Pfam" id="PF13231">
    <property type="entry name" value="PMT_2"/>
    <property type="match status" value="1"/>
</dbReference>
<evidence type="ECO:0000256" key="5">
    <source>
        <dbReference type="ARBA" id="ARBA00022692"/>
    </source>
</evidence>
<keyword evidence="4" id="KW-0808">Transferase</keyword>
<keyword evidence="11" id="KW-1185">Reference proteome</keyword>
<dbReference type="EMBL" id="BIMW01000092">
    <property type="protein sequence ID" value="GCE94265.1"/>
    <property type="molecule type" value="Genomic_DNA"/>
</dbReference>
<sequence>MSNIVWEARFSFDEVQSYREGKVIAEGSKKITGAIAISIIWLIGAISDRLWFIFDRSVPAWDPAYYLTGSLIYRRAFEDPQWFSGQWWDYIWNLSAKIPPLVYILTIPFQNIWDPSPDTANLVHLLFSAILLGSVYGIGCQLFNRQVALWAAGLCLLLPALYLYRFEYLLDYPVTASVAFCFFLLTMWRKCEQPRYQWLWAIAVGISVGLAFLVKQTTALFLFVPLLWVTVGTLKRRDWGRFFQMAIAGLLSVLVFGPWLSNTWLLMITSVQRATIYAARAEGDPPLTDPEAWTYYLSLLPDHVSWPLLLVPIVGFLLYLIRWRSLPPDTPKSSFAWLGVFLIGGYLLCSLNPNKDFRYNFALLPMLSIVLAWGLTLWPKWWGVRVRWGTLALAVLLMILTLWPVGGVPGQQFRSLLSPGNTRHAEIGVNWPHPEIISTILAAEPYLQNTIGVLPSTENINQHNIDYYGAIKDFQVYGRQVGIAYDEVSQDAGSLCWFITKTGDQGSVDRIKEAQALMVTAIAQGPQFPVYRNWLLPDGSTLNLHRCTPSPVEVSPRADISEVVNLEAVIVPESTPPGTPIPITYIWSGPPQQLESGLVLLTWTGSDDDNNTQWFHDRAIGSGRLELPEDTATGFEVVERMAMLPPPDATPGNYTLQATYLSRETGETYAIASPPITLTIDPNAAPSPAPELDLITQLQQLALKLPQGIQGLEVIFNEIRRINQYDPVQDYTKQAQKTLAYRLNQEPDNLNLAYSLALASVLEQDVNGAIAALETVTKLDPNNPFAHGYLAFVHLYNFNARAAEIALKPALELSPEQPEFLVLRGVSALLQGRFMQAKQDLQALSLINN</sequence>
<feature type="transmembrane region" description="Helical" evidence="8">
    <location>
        <begin position="359"/>
        <end position="378"/>
    </location>
</feature>
<protein>
    <recommendedName>
        <fullName evidence="9">Glycosyltransferase RgtA/B/C/D-like domain-containing protein</fullName>
    </recommendedName>
</protein>
<comment type="subcellular location">
    <subcellularLocation>
        <location evidence="1">Cell membrane</location>
        <topology evidence="1">Multi-pass membrane protein</topology>
    </subcellularLocation>
</comment>
<keyword evidence="7 8" id="KW-0472">Membrane</keyword>
<accession>A0A5M3T712</accession>
<dbReference type="Gene3D" id="1.25.40.10">
    <property type="entry name" value="Tetratricopeptide repeat domain"/>
    <property type="match status" value="1"/>
</dbReference>
<reference evidence="10 11" key="1">
    <citation type="journal article" date="2019" name="J Genomics">
        <title>The Draft Genome of a Hydrogen-producing Cyanobacterium, Arthrospira platensis NIES-46.</title>
        <authorList>
            <person name="Suzuki S."/>
            <person name="Yamaguchi H."/>
            <person name="Kawachi M."/>
        </authorList>
    </citation>
    <scope>NUCLEOTIDE SEQUENCE [LARGE SCALE GENOMIC DNA]</scope>
    <source>
        <strain evidence="10 11">NIES-46</strain>
    </source>
</reference>
<feature type="transmembrane region" description="Helical" evidence="8">
    <location>
        <begin position="122"/>
        <end position="140"/>
    </location>
</feature>
<feature type="transmembrane region" description="Helical" evidence="8">
    <location>
        <begin position="304"/>
        <end position="323"/>
    </location>
</feature>
<evidence type="ECO:0000313" key="11">
    <source>
        <dbReference type="Proteomes" id="UP000326169"/>
    </source>
</evidence>
<feature type="transmembrane region" description="Helical" evidence="8">
    <location>
        <begin position="31"/>
        <end position="54"/>
    </location>
</feature>
<comment type="caution">
    <text evidence="10">The sequence shown here is derived from an EMBL/GenBank/DDBJ whole genome shotgun (WGS) entry which is preliminary data.</text>
</comment>
<evidence type="ECO:0000256" key="3">
    <source>
        <dbReference type="ARBA" id="ARBA00022676"/>
    </source>
</evidence>
<feature type="transmembrane region" description="Helical" evidence="8">
    <location>
        <begin position="219"/>
        <end position="235"/>
    </location>
</feature>
<dbReference type="InterPro" id="IPR011990">
    <property type="entry name" value="TPR-like_helical_dom_sf"/>
</dbReference>
<feature type="transmembrane region" description="Helical" evidence="8">
    <location>
        <begin position="335"/>
        <end position="353"/>
    </location>
</feature>